<keyword evidence="1" id="KW-0812">Transmembrane</keyword>
<feature type="transmembrane region" description="Helical" evidence="1">
    <location>
        <begin position="93"/>
        <end position="118"/>
    </location>
</feature>
<dbReference type="EMBL" id="MFTN01000008">
    <property type="protein sequence ID" value="OGI63294.1"/>
    <property type="molecule type" value="Genomic_DNA"/>
</dbReference>
<keyword evidence="1" id="KW-1133">Transmembrane helix</keyword>
<proteinExistence type="predicted"/>
<evidence type="ECO:0000313" key="3">
    <source>
        <dbReference type="Proteomes" id="UP000177602"/>
    </source>
</evidence>
<evidence type="ECO:0000256" key="1">
    <source>
        <dbReference type="SAM" id="Phobius"/>
    </source>
</evidence>
<gene>
    <name evidence="2" type="ORF">A2818_02810</name>
</gene>
<evidence type="ECO:0000313" key="2">
    <source>
        <dbReference type="EMBL" id="OGI63294.1"/>
    </source>
</evidence>
<protein>
    <submittedName>
        <fullName evidence="2">Uncharacterized protein</fullName>
    </submittedName>
</protein>
<accession>A0A1F6V1I5</accession>
<organism evidence="2 3">
    <name type="scientific">Candidatus Nomurabacteria bacterium RIFCSPHIGHO2_01_FULL_40_12</name>
    <dbReference type="NCBI Taxonomy" id="1801737"/>
    <lineage>
        <taxon>Bacteria</taxon>
        <taxon>Candidatus Nomuraibacteriota</taxon>
    </lineage>
</organism>
<dbReference type="Proteomes" id="UP000177602">
    <property type="component" value="Unassembled WGS sequence"/>
</dbReference>
<feature type="transmembrane region" description="Helical" evidence="1">
    <location>
        <begin position="45"/>
        <end position="72"/>
    </location>
</feature>
<sequence length="219" mass="23464">MANATARTHAHARPAAPARRTGIVGNFFGWLGRTVRAWPKTTAGIVATILLAFQLGTPLIWTGVALVLAIVFRRELLCWVRQHKTAALASVAAFLLIFYPMWNATWVAIGAVALFYAWATITHWMGTHKMATVGIVLASIIWFAPQGVANQFGKIGPTAGSWANSAATQVLAAKAEVHPLIASGFTQIKSFATGAKPLAAQGLNEAKRLVAQIIAWARQ</sequence>
<reference evidence="2 3" key="1">
    <citation type="journal article" date="2016" name="Nat. Commun.">
        <title>Thousands of microbial genomes shed light on interconnected biogeochemical processes in an aquifer system.</title>
        <authorList>
            <person name="Anantharaman K."/>
            <person name="Brown C.T."/>
            <person name="Hug L.A."/>
            <person name="Sharon I."/>
            <person name="Castelle C.J."/>
            <person name="Probst A.J."/>
            <person name="Thomas B.C."/>
            <person name="Singh A."/>
            <person name="Wilkins M.J."/>
            <person name="Karaoz U."/>
            <person name="Brodie E.L."/>
            <person name="Williams K.H."/>
            <person name="Hubbard S.S."/>
            <person name="Banfield J.F."/>
        </authorList>
    </citation>
    <scope>NUCLEOTIDE SEQUENCE [LARGE SCALE GENOMIC DNA]</scope>
</reference>
<feature type="transmembrane region" description="Helical" evidence="1">
    <location>
        <begin position="124"/>
        <end position="144"/>
    </location>
</feature>
<keyword evidence="1" id="KW-0472">Membrane</keyword>
<dbReference type="AlphaFoldDB" id="A0A1F6V1I5"/>
<comment type="caution">
    <text evidence="2">The sequence shown here is derived from an EMBL/GenBank/DDBJ whole genome shotgun (WGS) entry which is preliminary data.</text>
</comment>
<name>A0A1F6V1I5_9BACT</name>